<organism evidence="3 4">
    <name type="scientific">Denitromonas halophila</name>
    <dbReference type="NCBI Taxonomy" id="1629404"/>
    <lineage>
        <taxon>Bacteria</taxon>
        <taxon>Pseudomonadati</taxon>
        <taxon>Pseudomonadota</taxon>
        <taxon>Betaproteobacteria</taxon>
        <taxon>Rhodocyclales</taxon>
        <taxon>Zoogloeaceae</taxon>
        <taxon>Denitromonas</taxon>
    </lineage>
</organism>
<dbReference type="PANTHER" id="PTHR14969">
    <property type="entry name" value="SPHINGOSINE-1-PHOSPHATE PHOSPHOHYDROLASE"/>
    <property type="match status" value="1"/>
</dbReference>
<feature type="transmembrane region" description="Helical" evidence="1">
    <location>
        <begin position="210"/>
        <end position="229"/>
    </location>
</feature>
<feature type="transmembrane region" description="Helical" evidence="1">
    <location>
        <begin position="181"/>
        <end position="198"/>
    </location>
</feature>
<proteinExistence type="predicted"/>
<dbReference type="RefSeq" id="WP_144310680.1">
    <property type="nucleotide sequence ID" value="NZ_VMNK01000015.1"/>
</dbReference>
<gene>
    <name evidence="3" type="ORF">FHP91_16920</name>
</gene>
<sequence length="262" mass="26839">MTSPLAPAPLSPGWCIAPPLVFALAATGMIASGANTPAFLAINQWTSALPDSLWATITDTASVLSVGALLALCLSRAPRAVVAAVMAWPAGIVVVRGLKALIDAPRPHDVLPADALHQIGVTLSGYSFPSGHTATAFTLIAALLLSTPACRRALPALLLLLAGVLVALSRLAVGAHWPGDVLAGAAAGWLCAVIGVVLSQRWPLWQSRRAMIALSVVGIVVCLARVFFATGYPQAQLWSTMLGLAGLVAAGMAFKRTMASAA</sequence>
<evidence type="ECO:0000256" key="1">
    <source>
        <dbReference type="SAM" id="Phobius"/>
    </source>
</evidence>
<dbReference type="AlphaFoldDB" id="A0A557QKL9"/>
<protein>
    <submittedName>
        <fullName evidence="3">Phosphatase PAP2 family protein</fullName>
    </submittedName>
</protein>
<evidence type="ECO:0000313" key="4">
    <source>
        <dbReference type="Proteomes" id="UP000319502"/>
    </source>
</evidence>
<keyword evidence="4" id="KW-1185">Reference proteome</keyword>
<feature type="transmembrane region" description="Helical" evidence="1">
    <location>
        <begin position="126"/>
        <end position="145"/>
    </location>
</feature>
<feature type="transmembrane region" description="Helical" evidence="1">
    <location>
        <begin position="53"/>
        <end position="74"/>
    </location>
</feature>
<evidence type="ECO:0000259" key="2">
    <source>
        <dbReference type="SMART" id="SM00014"/>
    </source>
</evidence>
<evidence type="ECO:0000313" key="3">
    <source>
        <dbReference type="EMBL" id="TVO53452.1"/>
    </source>
</evidence>
<dbReference type="SMART" id="SM00014">
    <property type="entry name" value="acidPPc"/>
    <property type="match status" value="1"/>
</dbReference>
<dbReference type="Gene3D" id="1.20.144.10">
    <property type="entry name" value="Phosphatidic acid phosphatase type 2/haloperoxidase"/>
    <property type="match status" value="1"/>
</dbReference>
<feature type="domain" description="Phosphatidic acid phosphatase type 2/haloperoxidase" evidence="2">
    <location>
        <begin position="77"/>
        <end position="196"/>
    </location>
</feature>
<dbReference type="EMBL" id="VMNK01000015">
    <property type="protein sequence ID" value="TVO53452.1"/>
    <property type="molecule type" value="Genomic_DNA"/>
</dbReference>
<dbReference type="OrthoDB" id="9801622at2"/>
<feature type="transmembrane region" description="Helical" evidence="1">
    <location>
        <begin position="81"/>
        <end position="102"/>
    </location>
</feature>
<dbReference type="SUPFAM" id="SSF48317">
    <property type="entry name" value="Acid phosphatase/Vanadium-dependent haloperoxidase"/>
    <property type="match status" value="1"/>
</dbReference>
<feature type="transmembrane region" description="Helical" evidence="1">
    <location>
        <begin position="12"/>
        <end position="33"/>
    </location>
</feature>
<dbReference type="Pfam" id="PF01569">
    <property type="entry name" value="PAP2"/>
    <property type="match status" value="1"/>
</dbReference>
<keyword evidence="1" id="KW-1133">Transmembrane helix</keyword>
<accession>A0A557QKL9</accession>
<keyword evidence="1" id="KW-0472">Membrane</keyword>
<comment type="caution">
    <text evidence="3">The sequence shown here is derived from an EMBL/GenBank/DDBJ whole genome shotgun (WGS) entry which is preliminary data.</text>
</comment>
<dbReference type="PANTHER" id="PTHR14969:SF13">
    <property type="entry name" value="AT30094P"/>
    <property type="match status" value="1"/>
</dbReference>
<keyword evidence="1" id="KW-0812">Transmembrane</keyword>
<name>A0A557QKL9_9RHOO</name>
<reference evidence="3 4" key="1">
    <citation type="submission" date="2019-07" db="EMBL/GenBank/DDBJ databases">
        <title>The pathways for chlorine oxyanion respiration interact through the shared metabolite chlorate.</title>
        <authorList>
            <person name="Barnum T.P."/>
            <person name="Cheng Y."/>
            <person name="Hill K.A."/>
            <person name="Lucas L.N."/>
            <person name="Carlson H.K."/>
            <person name="Coates J.D."/>
        </authorList>
    </citation>
    <scope>NUCLEOTIDE SEQUENCE [LARGE SCALE GENOMIC DNA]</scope>
    <source>
        <strain evidence="3 4">SFB-3</strain>
    </source>
</reference>
<dbReference type="InterPro" id="IPR036938">
    <property type="entry name" value="PAP2/HPO_sf"/>
</dbReference>
<feature type="transmembrane region" description="Helical" evidence="1">
    <location>
        <begin position="157"/>
        <end position="175"/>
    </location>
</feature>
<dbReference type="Proteomes" id="UP000319502">
    <property type="component" value="Unassembled WGS sequence"/>
</dbReference>
<feature type="transmembrane region" description="Helical" evidence="1">
    <location>
        <begin position="235"/>
        <end position="254"/>
    </location>
</feature>
<dbReference type="InterPro" id="IPR000326">
    <property type="entry name" value="PAP2/HPO"/>
</dbReference>